<gene>
    <name evidence="1" type="ORF">NITFAB_0771</name>
</gene>
<accession>A0A2X0R5J8</accession>
<dbReference type="EMBL" id="LS423452">
    <property type="protein sequence ID" value="SPS05182.1"/>
    <property type="molecule type" value="Genomic_DNA"/>
</dbReference>
<protein>
    <submittedName>
        <fullName evidence="1">Uncharacterized protein</fullName>
    </submittedName>
</protein>
<organism evidence="1">
    <name type="scientific">Candidatus Nitrotoga fabula</name>
    <dbReference type="NCBI Taxonomy" id="2182327"/>
    <lineage>
        <taxon>Bacteria</taxon>
        <taxon>Pseudomonadati</taxon>
        <taxon>Pseudomonadota</taxon>
        <taxon>Betaproteobacteria</taxon>
        <taxon>Nitrosomonadales</taxon>
        <taxon>Gallionellaceae</taxon>
        <taxon>Candidatus Nitrotoga</taxon>
    </lineage>
</organism>
<reference evidence="1" key="1">
    <citation type="submission" date="2018-05" db="EMBL/GenBank/DDBJ databases">
        <authorList>
            <person name="Lanie J.A."/>
            <person name="Ng W.-L."/>
            <person name="Kazmierczak K.M."/>
            <person name="Andrzejewski T.M."/>
            <person name="Davidsen T.M."/>
            <person name="Wayne K.J."/>
            <person name="Tettelin H."/>
            <person name="Glass J.I."/>
            <person name="Rusch D."/>
            <person name="Podicherti R."/>
            <person name="Tsui H.-C.T."/>
            <person name="Winkler M.E."/>
        </authorList>
    </citation>
    <scope>NUCLEOTIDE SEQUENCE</scope>
    <source>
        <strain evidence="1">KNB</strain>
    </source>
</reference>
<evidence type="ECO:0000313" key="1">
    <source>
        <dbReference type="EMBL" id="SPS05182.1"/>
    </source>
</evidence>
<sequence>MVYHRFAPAVDRAVMLDNNRLCCQNWQKRALRPGYLSGPWPAEAVWLYVEFGIHKVKEIR</sequence>
<proteinExistence type="predicted"/>
<dbReference type="AlphaFoldDB" id="A0A2X0R5J8"/>
<name>A0A2X0R5J8_9PROT</name>